<dbReference type="Gramene" id="Psat02G0147300-T1">
    <property type="protein sequence ID" value="KAI5434658.1"/>
    <property type="gene ID" value="KIW84_021473"/>
</dbReference>
<accession>A0A9D4YAI2</accession>
<keyword evidence="3" id="KW-1185">Reference proteome</keyword>
<reference evidence="2 3" key="1">
    <citation type="journal article" date="2022" name="Nat. Genet.">
        <title>Improved pea reference genome and pan-genome highlight genomic features and evolutionary characteristics.</title>
        <authorList>
            <person name="Yang T."/>
            <person name="Liu R."/>
            <person name="Luo Y."/>
            <person name="Hu S."/>
            <person name="Wang D."/>
            <person name="Wang C."/>
            <person name="Pandey M.K."/>
            <person name="Ge S."/>
            <person name="Xu Q."/>
            <person name="Li N."/>
            <person name="Li G."/>
            <person name="Huang Y."/>
            <person name="Saxena R.K."/>
            <person name="Ji Y."/>
            <person name="Li M."/>
            <person name="Yan X."/>
            <person name="He Y."/>
            <person name="Liu Y."/>
            <person name="Wang X."/>
            <person name="Xiang C."/>
            <person name="Varshney R.K."/>
            <person name="Ding H."/>
            <person name="Gao S."/>
            <person name="Zong X."/>
        </authorList>
    </citation>
    <scope>NUCLEOTIDE SEQUENCE [LARGE SCALE GENOMIC DNA]</scope>
    <source>
        <strain evidence="2 3">cv. Zhongwan 6</strain>
    </source>
</reference>
<organism evidence="2 3">
    <name type="scientific">Pisum sativum</name>
    <name type="common">Garden pea</name>
    <name type="synonym">Lathyrus oleraceus</name>
    <dbReference type="NCBI Taxonomy" id="3888"/>
    <lineage>
        <taxon>Eukaryota</taxon>
        <taxon>Viridiplantae</taxon>
        <taxon>Streptophyta</taxon>
        <taxon>Embryophyta</taxon>
        <taxon>Tracheophyta</taxon>
        <taxon>Spermatophyta</taxon>
        <taxon>Magnoliopsida</taxon>
        <taxon>eudicotyledons</taxon>
        <taxon>Gunneridae</taxon>
        <taxon>Pentapetalae</taxon>
        <taxon>rosids</taxon>
        <taxon>fabids</taxon>
        <taxon>Fabales</taxon>
        <taxon>Fabaceae</taxon>
        <taxon>Papilionoideae</taxon>
        <taxon>50 kb inversion clade</taxon>
        <taxon>NPAAA clade</taxon>
        <taxon>Hologalegina</taxon>
        <taxon>IRL clade</taxon>
        <taxon>Fabeae</taxon>
        <taxon>Lathyrus</taxon>
    </lineage>
</organism>
<evidence type="ECO:0000256" key="1">
    <source>
        <dbReference type="SAM" id="MobiDB-lite"/>
    </source>
</evidence>
<dbReference type="EMBL" id="JAMSHJ010000002">
    <property type="protein sequence ID" value="KAI5434658.1"/>
    <property type="molecule type" value="Genomic_DNA"/>
</dbReference>
<comment type="caution">
    <text evidence="2">The sequence shown here is derived from an EMBL/GenBank/DDBJ whole genome shotgun (WGS) entry which is preliminary data.</text>
</comment>
<dbReference type="AlphaFoldDB" id="A0A9D4YAI2"/>
<name>A0A9D4YAI2_PEA</name>
<evidence type="ECO:0000313" key="3">
    <source>
        <dbReference type="Proteomes" id="UP001058974"/>
    </source>
</evidence>
<feature type="compositionally biased region" description="Polar residues" evidence="1">
    <location>
        <begin position="20"/>
        <end position="30"/>
    </location>
</feature>
<feature type="region of interest" description="Disordered" evidence="1">
    <location>
        <begin position="147"/>
        <end position="172"/>
    </location>
</feature>
<evidence type="ECO:0000313" key="2">
    <source>
        <dbReference type="EMBL" id="KAI5434658.1"/>
    </source>
</evidence>
<sequence>MVRPLPAHAPTTRNLPPGITVSSSPSQLKQPYQADPETKLLDCKSYVHLWETIDDYPPSLKITRELMEYVNCINLYDPKNLDDNTTCISHGKFRRPEVGESSAQAIQQNPDSPMEAEFSEGQVKEANRKLMDHTYMMDDIWQHESSRYGDSFSDENLSDQNMSPSHEPIFKD</sequence>
<proteinExistence type="predicted"/>
<feature type="region of interest" description="Disordered" evidence="1">
    <location>
        <begin position="1"/>
        <end position="34"/>
    </location>
</feature>
<gene>
    <name evidence="2" type="ORF">KIW84_021473</name>
</gene>
<protein>
    <submittedName>
        <fullName evidence="2">Uncharacterized protein</fullName>
    </submittedName>
</protein>
<dbReference type="Proteomes" id="UP001058974">
    <property type="component" value="Chromosome 2"/>
</dbReference>